<evidence type="ECO:0000256" key="3">
    <source>
        <dbReference type="ARBA" id="ARBA00022741"/>
    </source>
</evidence>
<comment type="similarity">
    <text evidence="6 7">Belongs to the adenylate kinase family.</text>
</comment>
<keyword evidence="2 6" id="KW-0545">Nucleotide biosynthesis</keyword>
<dbReference type="InterPro" id="IPR007862">
    <property type="entry name" value="Adenylate_kinase_lid-dom"/>
</dbReference>
<dbReference type="SMR" id="A0A014M2T3"/>
<organism evidence="10 11">
    <name type="scientific">Mesomycoplasma ovipneumoniae 14811</name>
    <dbReference type="NCBI Taxonomy" id="1188239"/>
    <lineage>
        <taxon>Bacteria</taxon>
        <taxon>Bacillati</taxon>
        <taxon>Mycoplasmatota</taxon>
        <taxon>Mycoplasmoidales</taxon>
        <taxon>Metamycoplasmataceae</taxon>
        <taxon>Mesomycoplasma</taxon>
    </lineage>
</organism>
<evidence type="ECO:0000313" key="10">
    <source>
        <dbReference type="EMBL" id="EXU61243.1"/>
    </source>
</evidence>
<reference evidence="10 11" key="1">
    <citation type="submission" date="2014-03" db="EMBL/GenBank/DDBJ databases">
        <title>Genome sequence of Mycoplasma ovipneumoniae strain 14811.</title>
        <authorList>
            <person name="Sirand-Pugnet P."/>
            <person name="Breton M."/>
            <person name="Dordet-Frisoni E."/>
            <person name="Baranowski E."/>
            <person name="Barre A."/>
            <person name="Couture C."/>
            <person name="Dupuy V."/>
            <person name="Gaurivaud P."/>
            <person name="Jacob D."/>
            <person name="Lemaitre C."/>
            <person name="Manso-Silvan L."/>
            <person name="Nikolski M."/>
            <person name="Nouvel L.-X."/>
            <person name="Poumarat F."/>
            <person name="Tardy F."/>
            <person name="Thebault P."/>
            <person name="Theil S."/>
            <person name="Citti C."/>
            <person name="Thiaucourt F."/>
            <person name="Blanchard A."/>
        </authorList>
    </citation>
    <scope>NUCLEOTIDE SEQUENCE [LARGE SCALE GENOMIC DNA]</scope>
    <source>
        <strain evidence="10 11">14811</strain>
    </source>
</reference>
<dbReference type="InterPro" id="IPR027417">
    <property type="entry name" value="P-loop_NTPase"/>
</dbReference>
<dbReference type="STRING" id="1188239.MOVI_1930"/>
<feature type="binding site" evidence="6">
    <location>
        <position position="97"/>
    </location>
    <ligand>
        <name>AMP</name>
        <dbReference type="ChEBI" id="CHEBI:456215"/>
    </ligand>
</feature>
<dbReference type="InterPro" id="IPR033690">
    <property type="entry name" value="Adenylat_kinase_CS"/>
</dbReference>
<comment type="function">
    <text evidence="6">Catalyzes the reversible transfer of the terminal phosphate group between ATP and AMP. Plays an important role in cellular energy homeostasis and in adenine nucleotide metabolism.</text>
</comment>
<evidence type="ECO:0000313" key="11">
    <source>
        <dbReference type="Proteomes" id="UP000020977"/>
    </source>
</evidence>
<dbReference type="PROSITE" id="PS00113">
    <property type="entry name" value="ADENYLATE_KINASE"/>
    <property type="match status" value="1"/>
</dbReference>
<comment type="caution">
    <text evidence="10">The sequence shown here is derived from an EMBL/GenBank/DDBJ whole genome shotgun (WGS) entry which is preliminary data.</text>
</comment>
<dbReference type="InterPro" id="IPR006259">
    <property type="entry name" value="Adenyl_kin_sub"/>
</dbReference>
<feature type="binding site" evidence="6">
    <location>
        <position position="134"/>
    </location>
    <ligand>
        <name>Zn(2+)</name>
        <dbReference type="ChEBI" id="CHEBI:29105"/>
        <note>structural</note>
    </ligand>
</feature>
<evidence type="ECO:0000259" key="9">
    <source>
        <dbReference type="Pfam" id="PF05191"/>
    </source>
</evidence>
<keyword evidence="5 6" id="KW-0067">ATP-binding</keyword>
<comment type="catalytic activity">
    <reaction evidence="6 8">
        <text>AMP + ATP = 2 ADP</text>
        <dbReference type="Rhea" id="RHEA:12973"/>
        <dbReference type="ChEBI" id="CHEBI:30616"/>
        <dbReference type="ChEBI" id="CHEBI:456215"/>
        <dbReference type="ChEBI" id="CHEBI:456216"/>
        <dbReference type="EC" id="2.7.4.3"/>
    </reaction>
</comment>
<evidence type="ECO:0000256" key="7">
    <source>
        <dbReference type="RuleBase" id="RU003330"/>
    </source>
</evidence>
<feature type="binding site" evidence="6">
    <location>
        <position position="172"/>
    </location>
    <ligand>
        <name>AMP</name>
        <dbReference type="ChEBI" id="CHEBI:456215"/>
    </ligand>
</feature>
<sequence>MSLSNSKILLIGAPGSGKGSISKILVDKFKLVHISTGNLFREKIEKDRDFAEKIQNYVKNGLYVPDEITNDLLSNFISQLAPQTGYILDGYPRTLNQLNFMNENKIEVDKVFYLQIQPETIVSRLSQRLFCSKCQKSYNLLLAKPKVENTCDIDGEPLFTRPDDRPEIVKLRIEKFNESVSPIVDFYEKHGKIYYLNVERSLDEIVSEIEKCL</sequence>
<dbReference type="InterPro" id="IPR000850">
    <property type="entry name" value="Adenylat/UMP-CMP_kin"/>
</dbReference>
<comment type="domain">
    <text evidence="6">Consists of three domains, a large central CORE domain and two small peripheral domains, NMPbind and LID, which undergo movements during catalysis. The LID domain closes over the site of phosphoryl transfer upon ATP binding. Assembling and dissambling the active center during each catalytic cycle provides an effective means to prevent ATP hydrolysis. Some bacteria have evolved a zinc-coordinating structure that stabilizes the LID domain.</text>
</comment>
<evidence type="ECO:0000256" key="6">
    <source>
        <dbReference type="HAMAP-Rule" id="MF_00235"/>
    </source>
</evidence>
<keyword evidence="3 6" id="KW-0547">Nucleotide-binding</keyword>
<feature type="domain" description="Adenylate kinase active site lid" evidence="9">
    <location>
        <begin position="128"/>
        <end position="163"/>
    </location>
</feature>
<dbReference type="GO" id="GO:0005524">
    <property type="term" value="F:ATP binding"/>
    <property type="evidence" value="ECO:0007669"/>
    <property type="project" value="UniProtKB-UniRule"/>
</dbReference>
<gene>
    <name evidence="6 10" type="primary">adk</name>
    <name evidence="10" type="ORF">MOVI_1930</name>
</gene>
<dbReference type="GO" id="GO:0008270">
    <property type="term" value="F:zinc ion binding"/>
    <property type="evidence" value="ECO:0007669"/>
    <property type="project" value="UniProtKB-UniRule"/>
</dbReference>
<dbReference type="SUPFAM" id="SSF52540">
    <property type="entry name" value="P-loop containing nucleoside triphosphate hydrolases"/>
    <property type="match status" value="1"/>
</dbReference>
<dbReference type="eggNOG" id="COG0563">
    <property type="taxonomic scope" value="Bacteria"/>
</dbReference>
<dbReference type="GO" id="GO:0005737">
    <property type="term" value="C:cytoplasm"/>
    <property type="evidence" value="ECO:0007669"/>
    <property type="project" value="UniProtKB-SubCell"/>
</dbReference>
<dbReference type="CDD" id="cd01428">
    <property type="entry name" value="ADK"/>
    <property type="match status" value="1"/>
</dbReference>
<comment type="pathway">
    <text evidence="6">Purine metabolism; AMP biosynthesis via salvage pathway; AMP from ADP: step 1/1.</text>
</comment>
<dbReference type="EMBL" id="JFAD01000013">
    <property type="protein sequence ID" value="EXU61243.1"/>
    <property type="molecule type" value="Genomic_DNA"/>
</dbReference>
<feature type="binding site" evidence="6">
    <location>
        <begin position="62"/>
        <end position="64"/>
    </location>
    <ligand>
        <name>AMP</name>
        <dbReference type="ChEBI" id="CHEBI:456215"/>
    </ligand>
</feature>
<feature type="binding site" evidence="6">
    <location>
        <position position="128"/>
    </location>
    <ligand>
        <name>ATP</name>
        <dbReference type="ChEBI" id="CHEBI:30616"/>
    </ligand>
</feature>
<feature type="binding site" evidence="6">
    <location>
        <position position="131"/>
    </location>
    <ligand>
        <name>Zn(2+)</name>
        <dbReference type="ChEBI" id="CHEBI:29105"/>
        <note>structural</note>
    </ligand>
</feature>
<dbReference type="InterPro" id="IPR036193">
    <property type="entry name" value="ADK_active_lid_dom_sf"/>
</dbReference>
<feature type="binding site" evidence="6">
    <location>
        <begin position="15"/>
        <end position="20"/>
    </location>
    <ligand>
        <name>ATP</name>
        <dbReference type="ChEBI" id="CHEBI:30616"/>
    </ligand>
</feature>
<feature type="binding site" evidence="6">
    <location>
        <position position="151"/>
    </location>
    <ligand>
        <name>Zn(2+)</name>
        <dbReference type="ChEBI" id="CHEBI:29105"/>
        <note>structural</note>
    </ligand>
</feature>
<dbReference type="HAMAP" id="MF_00235">
    <property type="entry name" value="Adenylate_kinase_Adk"/>
    <property type="match status" value="1"/>
</dbReference>
<evidence type="ECO:0000256" key="5">
    <source>
        <dbReference type="ARBA" id="ARBA00022840"/>
    </source>
</evidence>
<proteinExistence type="inferred from homology"/>
<accession>A0A014M2T3</accession>
<evidence type="ECO:0000256" key="4">
    <source>
        <dbReference type="ARBA" id="ARBA00022777"/>
    </source>
</evidence>
<keyword evidence="4 6" id="KW-0418">Kinase</keyword>
<comment type="subunit">
    <text evidence="6 8">Monomer.</text>
</comment>
<evidence type="ECO:0000256" key="8">
    <source>
        <dbReference type="RuleBase" id="RU003331"/>
    </source>
</evidence>
<dbReference type="EC" id="2.7.4.3" evidence="6 8"/>
<feature type="region of interest" description="LID" evidence="6">
    <location>
        <begin position="127"/>
        <end position="164"/>
    </location>
</feature>
<name>A0A014M2T3_9BACT</name>
<dbReference type="UniPathway" id="UPA00588">
    <property type="reaction ID" value="UER00649"/>
</dbReference>
<dbReference type="RefSeq" id="WP_044284046.1">
    <property type="nucleotide sequence ID" value="NZ_JFAD01000013.1"/>
</dbReference>
<dbReference type="NCBIfam" id="TIGR01351">
    <property type="entry name" value="adk"/>
    <property type="match status" value="1"/>
</dbReference>
<dbReference type="GO" id="GO:0004017">
    <property type="term" value="F:AMP kinase activity"/>
    <property type="evidence" value="ECO:0007669"/>
    <property type="project" value="UniProtKB-UniRule"/>
</dbReference>
<dbReference type="GO" id="GO:0044209">
    <property type="term" value="P:AMP salvage"/>
    <property type="evidence" value="ECO:0007669"/>
    <property type="project" value="UniProtKB-UniRule"/>
</dbReference>
<comment type="subcellular location">
    <subcellularLocation>
        <location evidence="6 8">Cytoplasm</location>
    </subcellularLocation>
</comment>
<feature type="binding site" evidence="6">
    <location>
        <position position="154"/>
    </location>
    <ligand>
        <name>Zn(2+)</name>
        <dbReference type="ChEBI" id="CHEBI:29105"/>
        <note>structural</note>
    </ligand>
</feature>
<protein>
    <recommendedName>
        <fullName evidence="6 8">Adenylate kinase</fullName>
        <shortName evidence="6">AK</shortName>
        <ecNumber evidence="6 8">2.7.4.3</ecNumber>
    </recommendedName>
    <alternativeName>
        <fullName evidence="6">ATP-AMP transphosphorylase</fullName>
    </alternativeName>
    <alternativeName>
        <fullName evidence="6">ATP:AMP phosphotransferase</fullName>
    </alternativeName>
    <alternativeName>
        <fullName evidence="6">Adenylate monophosphate kinase</fullName>
    </alternativeName>
</protein>
<dbReference type="PANTHER" id="PTHR23359">
    <property type="entry name" value="NUCLEOTIDE KINASE"/>
    <property type="match status" value="1"/>
</dbReference>
<dbReference type="Pfam" id="PF05191">
    <property type="entry name" value="ADK_lid"/>
    <property type="match status" value="1"/>
</dbReference>
<feature type="region of interest" description="NMP" evidence="6">
    <location>
        <begin position="35"/>
        <end position="64"/>
    </location>
</feature>
<keyword evidence="6" id="KW-0862">Zinc</keyword>
<keyword evidence="1 6" id="KW-0808">Transferase</keyword>
<keyword evidence="6" id="KW-0479">Metal-binding</keyword>
<evidence type="ECO:0000256" key="2">
    <source>
        <dbReference type="ARBA" id="ARBA00022727"/>
    </source>
</evidence>
<dbReference type="PRINTS" id="PR00094">
    <property type="entry name" value="ADENYLTKNASE"/>
</dbReference>
<feature type="binding site" evidence="6">
    <location>
        <position position="36"/>
    </location>
    <ligand>
        <name>AMP</name>
        <dbReference type="ChEBI" id="CHEBI:456215"/>
    </ligand>
</feature>
<dbReference type="Pfam" id="PF00406">
    <property type="entry name" value="ADK"/>
    <property type="match status" value="1"/>
</dbReference>
<evidence type="ECO:0000256" key="1">
    <source>
        <dbReference type="ARBA" id="ARBA00022679"/>
    </source>
</evidence>
<dbReference type="SUPFAM" id="SSF57774">
    <property type="entry name" value="Microbial and mitochondrial ADK, insert 'zinc finger' domain"/>
    <property type="match status" value="1"/>
</dbReference>
<feature type="binding site" evidence="6">
    <location>
        <position position="200"/>
    </location>
    <ligand>
        <name>ATP</name>
        <dbReference type="ChEBI" id="CHEBI:30616"/>
    </ligand>
</feature>
<feature type="binding site" evidence="6">
    <location>
        <position position="41"/>
    </location>
    <ligand>
        <name>AMP</name>
        <dbReference type="ChEBI" id="CHEBI:456215"/>
    </ligand>
</feature>
<keyword evidence="6" id="KW-0963">Cytoplasm</keyword>
<dbReference type="PATRIC" id="fig|1188239.3.peg.511"/>
<dbReference type="Proteomes" id="UP000020977">
    <property type="component" value="Unassembled WGS sequence"/>
</dbReference>
<dbReference type="Gene3D" id="3.40.50.300">
    <property type="entry name" value="P-loop containing nucleotide triphosphate hydrolases"/>
    <property type="match status" value="1"/>
</dbReference>
<feature type="binding site" evidence="6">
    <location>
        <begin position="90"/>
        <end position="93"/>
    </location>
    <ligand>
        <name>AMP</name>
        <dbReference type="ChEBI" id="CHEBI:456215"/>
    </ligand>
</feature>
<feature type="binding site" evidence="6">
    <location>
        <begin position="137"/>
        <end position="138"/>
    </location>
    <ligand>
        <name>ATP</name>
        <dbReference type="ChEBI" id="CHEBI:30616"/>
    </ligand>
</feature>
<feature type="binding site" evidence="6">
    <location>
        <position position="161"/>
    </location>
    <ligand>
        <name>AMP</name>
        <dbReference type="ChEBI" id="CHEBI:456215"/>
    </ligand>
</feature>
<dbReference type="AlphaFoldDB" id="A0A014M2T3"/>